<dbReference type="CDD" id="cd02440">
    <property type="entry name" value="AdoMet_MTases"/>
    <property type="match status" value="1"/>
</dbReference>
<dbReference type="InterPro" id="IPR013216">
    <property type="entry name" value="Methyltransf_11"/>
</dbReference>
<sequence>MYKSIFSALKLPLCGDILGISGLKYWVGSKNYKPPQKIIDDGARITHADYPQVNILQLPYTANSFDFVICDQVLEHIEGNIEKAVSEIHRVLRPGGKAIIATVFMNPIHYGPKDMWRFSPDALQYLCKDFSRVVTCDGWGNRFAHALFLLYPRSRDWQIPERTFSIKHYLATKNDPLYPQATWIIAEK</sequence>
<gene>
    <name evidence="2" type="ORF">A3J04_00615</name>
</gene>
<organism evidence="2 3">
    <name type="scientific">Candidatus Ryanbacteria bacterium RIFCSPLOWO2_02_FULL_47_14</name>
    <dbReference type="NCBI Taxonomy" id="1802129"/>
    <lineage>
        <taxon>Bacteria</taxon>
        <taxon>Candidatus Ryaniibacteriota</taxon>
    </lineage>
</organism>
<dbReference type="Proteomes" id="UP000177954">
    <property type="component" value="Unassembled WGS sequence"/>
</dbReference>
<dbReference type="STRING" id="1802129.A3J04_00615"/>
<dbReference type="Gene3D" id="3.40.50.150">
    <property type="entry name" value="Vaccinia Virus protein VP39"/>
    <property type="match status" value="1"/>
</dbReference>
<comment type="caution">
    <text evidence="2">The sequence shown here is derived from an EMBL/GenBank/DDBJ whole genome shotgun (WGS) entry which is preliminary data.</text>
</comment>
<evidence type="ECO:0000313" key="2">
    <source>
        <dbReference type="EMBL" id="OGZ55610.1"/>
    </source>
</evidence>
<dbReference type="InterPro" id="IPR029063">
    <property type="entry name" value="SAM-dependent_MTases_sf"/>
</dbReference>
<reference evidence="2 3" key="1">
    <citation type="journal article" date="2016" name="Nat. Commun.">
        <title>Thousands of microbial genomes shed light on interconnected biogeochemical processes in an aquifer system.</title>
        <authorList>
            <person name="Anantharaman K."/>
            <person name="Brown C.T."/>
            <person name="Hug L.A."/>
            <person name="Sharon I."/>
            <person name="Castelle C.J."/>
            <person name="Probst A.J."/>
            <person name="Thomas B.C."/>
            <person name="Singh A."/>
            <person name="Wilkins M.J."/>
            <person name="Karaoz U."/>
            <person name="Brodie E.L."/>
            <person name="Williams K.H."/>
            <person name="Hubbard S.S."/>
            <person name="Banfield J.F."/>
        </authorList>
    </citation>
    <scope>NUCLEOTIDE SEQUENCE [LARGE SCALE GENOMIC DNA]</scope>
</reference>
<name>A0A1G2GZV6_9BACT</name>
<accession>A0A1G2GZV6</accession>
<dbReference type="Pfam" id="PF08241">
    <property type="entry name" value="Methyltransf_11"/>
    <property type="match status" value="1"/>
</dbReference>
<dbReference type="EMBL" id="MHNZ01000030">
    <property type="protein sequence ID" value="OGZ55610.1"/>
    <property type="molecule type" value="Genomic_DNA"/>
</dbReference>
<dbReference type="GO" id="GO:0008757">
    <property type="term" value="F:S-adenosylmethionine-dependent methyltransferase activity"/>
    <property type="evidence" value="ECO:0007669"/>
    <property type="project" value="InterPro"/>
</dbReference>
<proteinExistence type="predicted"/>
<dbReference type="AlphaFoldDB" id="A0A1G2GZV6"/>
<feature type="domain" description="Methyltransferase type 11" evidence="1">
    <location>
        <begin position="48"/>
        <end position="100"/>
    </location>
</feature>
<protein>
    <recommendedName>
        <fullName evidence="1">Methyltransferase type 11 domain-containing protein</fullName>
    </recommendedName>
</protein>
<evidence type="ECO:0000259" key="1">
    <source>
        <dbReference type="Pfam" id="PF08241"/>
    </source>
</evidence>
<evidence type="ECO:0000313" key="3">
    <source>
        <dbReference type="Proteomes" id="UP000177954"/>
    </source>
</evidence>
<dbReference type="SUPFAM" id="SSF53335">
    <property type="entry name" value="S-adenosyl-L-methionine-dependent methyltransferases"/>
    <property type="match status" value="1"/>
</dbReference>